<dbReference type="CDD" id="cd11326">
    <property type="entry name" value="AmyAc_Glg_debranch"/>
    <property type="match status" value="1"/>
</dbReference>
<evidence type="ECO:0000259" key="2">
    <source>
        <dbReference type="SMART" id="SM00642"/>
    </source>
</evidence>
<dbReference type="Gene3D" id="2.60.40.10">
    <property type="entry name" value="Immunoglobulins"/>
    <property type="match status" value="1"/>
</dbReference>
<comment type="caution">
    <text evidence="3">The sequence shown here is derived from an EMBL/GenBank/DDBJ whole genome shotgun (WGS) entry which is preliminary data.</text>
</comment>
<dbReference type="Pfam" id="PF00128">
    <property type="entry name" value="Alpha-amylase"/>
    <property type="match status" value="2"/>
</dbReference>
<dbReference type="GO" id="GO:0005975">
    <property type="term" value="P:carbohydrate metabolic process"/>
    <property type="evidence" value="ECO:0007669"/>
    <property type="project" value="InterPro"/>
</dbReference>
<gene>
    <name evidence="3" type="ORF">H8718_07335</name>
</gene>
<dbReference type="RefSeq" id="WP_249332440.1">
    <property type="nucleotide sequence ID" value="NZ_JACRSY010000009.1"/>
</dbReference>
<dbReference type="InterPro" id="IPR013783">
    <property type="entry name" value="Ig-like_fold"/>
</dbReference>
<dbReference type="AlphaFoldDB" id="A0A926ID36"/>
<accession>A0A926ID36</accession>
<dbReference type="InterPro" id="IPR014756">
    <property type="entry name" value="Ig_E-set"/>
</dbReference>
<dbReference type="EMBL" id="JACRSY010000009">
    <property type="protein sequence ID" value="MBC8579337.1"/>
    <property type="molecule type" value="Genomic_DNA"/>
</dbReference>
<evidence type="ECO:0000256" key="1">
    <source>
        <dbReference type="ARBA" id="ARBA00008061"/>
    </source>
</evidence>
<protein>
    <submittedName>
        <fullName evidence="3">Glycogen-debranching protein</fullName>
    </submittedName>
</protein>
<dbReference type="SMART" id="SM00642">
    <property type="entry name" value="Aamy"/>
    <property type="match status" value="1"/>
</dbReference>
<evidence type="ECO:0000313" key="4">
    <source>
        <dbReference type="Proteomes" id="UP000655830"/>
    </source>
</evidence>
<dbReference type="SUPFAM" id="SSF51445">
    <property type="entry name" value="(Trans)glycosidases"/>
    <property type="match status" value="1"/>
</dbReference>
<dbReference type="Gene3D" id="2.60.40.1180">
    <property type="entry name" value="Golgi alpha-mannosidase II"/>
    <property type="match status" value="1"/>
</dbReference>
<sequence>MFEISKGLPTLGCHLIDGNCYFGIYSTEAKYMILKLYKEVYEDGPLLEVVLDRKDYATGDIFHVAIEDVQEGYSYTWQTQNENDEISVPLIDPYARSLYAFPKGSNHYKNIVVKDEYIVANRPHLEWQETIIYEMHVGAFTKSPTCTVLEKEKGTFEGIIAKLPYLKALGVTTLELLPVFKWNKHTLANKHPITQETLQDEWGYNTIAFFALQENYSANKEVLGELKSFKKFISTLHDEGMEVILDVVYNHTGEGSKEGKVFSFKALAPQSYYKFQDEYYRNDAGAGNTFNNMHIMTKKLILDSLRYWVICMGVDGFRLDLASILAQDEAGNWYEGSLVDDIAKDPILSHMKLIAECWDAKGAYDVGRMPYPFVEWSDRYRDTIRRFVRGDQGMTRDVAQCLMGSEIQFKDLRKTKQNTLHYVTAHDGFTLWDLVSYNTKHNRLNGEDNRDGHNANYSYNCGVEGETQNEEILAMRIRRIKNYFTLLMLSQGVPMILMGDEIGRTQKGNNNAYCHDNELTWMNWENVERNKEILNFVKQIIAFRKESHCFMKQYEHELKVTFHGVNYNQPDWSYYSCSLAVQMEVGDEKLYIIINHYVEPLRFELPRTMQGWKLMIDTSRNESFIQSSLKIQESNHKVMPFSICVFKT</sequence>
<proteinExistence type="inferred from homology"/>
<dbReference type="PANTHER" id="PTHR43002">
    <property type="entry name" value="GLYCOGEN DEBRANCHING ENZYME"/>
    <property type="match status" value="1"/>
</dbReference>
<comment type="similarity">
    <text evidence="1">Belongs to the glycosyl hydrolase 13 family.</text>
</comment>
<organism evidence="3 4">
    <name type="scientific">Zhenhengia yiwuensis</name>
    <dbReference type="NCBI Taxonomy" id="2763666"/>
    <lineage>
        <taxon>Bacteria</taxon>
        <taxon>Bacillati</taxon>
        <taxon>Bacillota</taxon>
        <taxon>Clostridia</taxon>
        <taxon>Lachnospirales</taxon>
        <taxon>Lachnospiraceae</taxon>
        <taxon>Zhenhengia</taxon>
    </lineage>
</organism>
<dbReference type="Gene3D" id="3.20.20.80">
    <property type="entry name" value="Glycosidases"/>
    <property type="match status" value="1"/>
</dbReference>
<dbReference type="SUPFAM" id="SSF51011">
    <property type="entry name" value="Glycosyl hydrolase domain"/>
    <property type="match status" value="1"/>
</dbReference>
<feature type="domain" description="Glycosyl hydrolase family 13 catalytic" evidence="2">
    <location>
        <begin position="134"/>
        <end position="544"/>
    </location>
</feature>
<dbReference type="InterPro" id="IPR017853">
    <property type="entry name" value="GH"/>
</dbReference>
<dbReference type="InterPro" id="IPR013780">
    <property type="entry name" value="Glyco_hydro_b"/>
</dbReference>
<reference evidence="3" key="1">
    <citation type="submission" date="2020-08" db="EMBL/GenBank/DDBJ databases">
        <title>Genome public.</title>
        <authorList>
            <person name="Liu C."/>
            <person name="Sun Q."/>
        </authorList>
    </citation>
    <scope>NUCLEOTIDE SEQUENCE</scope>
    <source>
        <strain evidence="3">NSJ-12</strain>
    </source>
</reference>
<dbReference type="SUPFAM" id="SSF81296">
    <property type="entry name" value="E set domains"/>
    <property type="match status" value="1"/>
</dbReference>
<evidence type="ECO:0000313" key="3">
    <source>
        <dbReference type="EMBL" id="MBC8579337.1"/>
    </source>
</evidence>
<dbReference type="Proteomes" id="UP000655830">
    <property type="component" value="Unassembled WGS sequence"/>
</dbReference>
<keyword evidence="4" id="KW-1185">Reference proteome</keyword>
<dbReference type="InterPro" id="IPR006047">
    <property type="entry name" value="GH13_cat_dom"/>
</dbReference>
<name>A0A926ID36_9FIRM</name>